<name>A0A0K2V577_LEPSM</name>
<evidence type="ECO:0000313" key="1">
    <source>
        <dbReference type="EMBL" id="CDW45693.1"/>
    </source>
</evidence>
<dbReference type="Gene3D" id="3.40.50.720">
    <property type="entry name" value="NAD(P)-binding Rossmann-like Domain"/>
    <property type="match status" value="1"/>
</dbReference>
<dbReference type="CDD" id="cd05250">
    <property type="entry name" value="CC3_like_SDR_a"/>
    <property type="match status" value="1"/>
</dbReference>
<protein>
    <submittedName>
        <fullName evidence="1">Uncharacterized protein</fullName>
    </submittedName>
</protein>
<organism evidence="1">
    <name type="scientific">Lepeophtheirus salmonis</name>
    <name type="common">Salmon louse</name>
    <name type="synonym">Caligus salmonis</name>
    <dbReference type="NCBI Taxonomy" id="72036"/>
    <lineage>
        <taxon>Eukaryota</taxon>
        <taxon>Metazoa</taxon>
        <taxon>Ecdysozoa</taxon>
        <taxon>Arthropoda</taxon>
        <taxon>Crustacea</taxon>
        <taxon>Multicrustacea</taxon>
        <taxon>Hexanauplia</taxon>
        <taxon>Copepoda</taxon>
        <taxon>Siphonostomatoida</taxon>
        <taxon>Caligidae</taxon>
        <taxon>Lepeophtheirus</taxon>
    </lineage>
</organism>
<dbReference type="PANTHER" id="PTHR14097:SF7">
    <property type="entry name" value="OXIDOREDUCTASE HTATIP2"/>
    <property type="match status" value="1"/>
</dbReference>
<dbReference type="GO" id="GO:0051170">
    <property type="term" value="P:import into nucleus"/>
    <property type="evidence" value="ECO:0007669"/>
    <property type="project" value="TreeGrafter"/>
</dbReference>
<sequence length="220" mass="24607">MMKSCLLIGASGETGKEVLKCLLQEKTVSKVILISRRLLDICDNIENKDVEQRVVDFDNLSGSNFSGSGAAICCLGTTRGKSGAEGFYKVDHDYVLKSAELLKEQGCPEFHLLSSTGANEDSSFLFNKTKGEIERDVKALGFERTSIYRPSVLICERQESRAFEFLAQSFLKFFDSKSLKYSIPTTLLASVMVKNILEEQKEGFELLTQNDIIERSKDMK</sequence>
<dbReference type="InterPro" id="IPR036291">
    <property type="entry name" value="NAD(P)-bd_dom_sf"/>
</dbReference>
<accession>A0A0K2V577</accession>
<dbReference type="OrthoDB" id="430436at2759"/>
<reference evidence="1" key="1">
    <citation type="submission" date="2014-05" db="EMBL/GenBank/DDBJ databases">
        <authorList>
            <person name="Chronopoulou M."/>
        </authorList>
    </citation>
    <scope>NUCLEOTIDE SEQUENCE</scope>
    <source>
        <tissue evidence="1">Whole organism</tissue>
    </source>
</reference>
<dbReference type="PANTHER" id="PTHR14097">
    <property type="entry name" value="OXIDOREDUCTASE HTATIP2"/>
    <property type="match status" value="1"/>
</dbReference>
<dbReference type="GO" id="GO:0005737">
    <property type="term" value="C:cytoplasm"/>
    <property type="evidence" value="ECO:0007669"/>
    <property type="project" value="TreeGrafter"/>
</dbReference>
<dbReference type="EMBL" id="HACA01028332">
    <property type="protein sequence ID" value="CDW45693.1"/>
    <property type="molecule type" value="Transcribed_RNA"/>
</dbReference>
<dbReference type="AlphaFoldDB" id="A0A0K2V577"/>
<dbReference type="SUPFAM" id="SSF51735">
    <property type="entry name" value="NAD(P)-binding Rossmann-fold domains"/>
    <property type="match status" value="1"/>
</dbReference>
<proteinExistence type="predicted"/>